<comment type="caution">
    <text evidence="9">The sequence shown here is derived from an EMBL/GenBank/DDBJ whole genome shotgun (WGS) entry which is preliminary data.</text>
</comment>
<feature type="compositionally biased region" description="Low complexity" evidence="8">
    <location>
        <begin position="225"/>
        <end position="244"/>
    </location>
</feature>
<sequence length="489" mass="53294">MLRSSARRKIPSYRCYWGHRRRLSTGLNASVSPPITAVEKIIIDGIKATGPISFATYMQMCLSHPTQGYYMNPSNPIFGAKGDFVTSPEISGVFGELVGVWLMAQWMQTTEKRLPIRIVELGPGRGTLMHDILRVAAQFGGSHLKKVHLVETSPTLRALQDARLAPSAEKYGCTLEWHDSVEQIRRSEEEYTMVVAHEFFDALPFHVIEKTEKGWQEILIALAESSPAAPSPPSQTDSAPPDSDATAEPAPLPEPYPRFRYVLAPHPTAASTLLGMSSPRFRDPGLPVGTRLEVSPVGFRTMRPVGELISGESSSQSAEAPVVGVDPSSQSSEDSGGDAHGKARIRTRGCGLIVDYGASRAFEQSFRAFKNHSIVDVFHAPGECDLTANVDFAYLKEAVGDLVPTHGPISQAAFLEGMGLQQRVGRLVTDARNTNSHSDAERIREAARRLVDRAGMGSEYKVLGIGGVPHEEEGVVWPFVREEEGAKVV</sequence>
<dbReference type="EC" id="2.1.1.320" evidence="7"/>
<dbReference type="PANTHER" id="PTHR12049:SF7">
    <property type="entry name" value="PROTEIN ARGININE METHYLTRANSFERASE NDUFAF7, MITOCHONDRIAL"/>
    <property type="match status" value="1"/>
</dbReference>
<keyword evidence="5 7" id="KW-0496">Mitochondrion</keyword>
<evidence type="ECO:0000256" key="8">
    <source>
        <dbReference type="SAM" id="MobiDB-lite"/>
    </source>
</evidence>
<name>A0A8H6X9I1_9AGAR</name>
<evidence type="ECO:0000313" key="10">
    <source>
        <dbReference type="Proteomes" id="UP000620124"/>
    </source>
</evidence>
<reference evidence="9" key="1">
    <citation type="submission" date="2020-05" db="EMBL/GenBank/DDBJ databases">
        <title>Mycena genomes resolve the evolution of fungal bioluminescence.</title>
        <authorList>
            <person name="Tsai I.J."/>
        </authorList>
    </citation>
    <scope>NUCLEOTIDE SEQUENCE</scope>
    <source>
        <strain evidence="9">CCC161011</strain>
    </source>
</reference>
<dbReference type="SUPFAM" id="SSF53335">
    <property type="entry name" value="S-adenosyl-L-methionine-dependent methyltransferases"/>
    <property type="match status" value="2"/>
</dbReference>
<proteinExistence type="inferred from homology"/>
<evidence type="ECO:0000256" key="2">
    <source>
        <dbReference type="ARBA" id="ARBA00005891"/>
    </source>
</evidence>
<dbReference type="InterPro" id="IPR029063">
    <property type="entry name" value="SAM-dependent_MTases_sf"/>
</dbReference>
<feature type="region of interest" description="Disordered" evidence="8">
    <location>
        <begin position="309"/>
        <end position="343"/>
    </location>
</feature>
<evidence type="ECO:0000256" key="7">
    <source>
        <dbReference type="RuleBase" id="RU364114"/>
    </source>
</evidence>
<dbReference type="Proteomes" id="UP000620124">
    <property type="component" value="Unassembled WGS sequence"/>
</dbReference>
<dbReference type="OrthoDB" id="438553at2759"/>
<dbReference type="GO" id="GO:0032259">
    <property type="term" value="P:methylation"/>
    <property type="evidence" value="ECO:0007669"/>
    <property type="project" value="UniProtKB-KW"/>
</dbReference>
<dbReference type="Pfam" id="PF02636">
    <property type="entry name" value="Methyltransf_28"/>
    <property type="match status" value="1"/>
</dbReference>
<gene>
    <name evidence="9" type="ORF">MVEN_02131700</name>
</gene>
<comment type="function">
    <text evidence="7">Arginine methyltransferase involved in the assembly or stability of mitochondrial NADH:ubiquinone oxidoreductase complex (complex I).</text>
</comment>
<comment type="similarity">
    <text evidence="2 7">Belongs to the NDUFAF7 family.</text>
</comment>
<evidence type="ECO:0000256" key="5">
    <source>
        <dbReference type="ARBA" id="ARBA00023128"/>
    </source>
</evidence>
<protein>
    <recommendedName>
        <fullName evidence="7">Protein arginine methyltransferase NDUFAF7</fullName>
        <ecNumber evidence="7">2.1.1.320</ecNumber>
    </recommendedName>
</protein>
<dbReference type="PANTHER" id="PTHR12049">
    <property type="entry name" value="PROTEIN ARGININE METHYLTRANSFERASE NDUFAF7, MITOCHONDRIAL"/>
    <property type="match status" value="1"/>
</dbReference>
<organism evidence="9 10">
    <name type="scientific">Mycena venus</name>
    <dbReference type="NCBI Taxonomy" id="2733690"/>
    <lineage>
        <taxon>Eukaryota</taxon>
        <taxon>Fungi</taxon>
        <taxon>Dikarya</taxon>
        <taxon>Basidiomycota</taxon>
        <taxon>Agaricomycotina</taxon>
        <taxon>Agaricomycetes</taxon>
        <taxon>Agaricomycetidae</taxon>
        <taxon>Agaricales</taxon>
        <taxon>Marasmiineae</taxon>
        <taxon>Mycenaceae</taxon>
        <taxon>Mycena</taxon>
    </lineage>
</organism>
<dbReference type="Gene3D" id="3.40.50.12710">
    <property type="match status" value="1"/>
</dbReference>
<accession>A0A8H6X9I1</accession>
<evidence type="ECO:0000256" key="4">
    <source>
        <dbReference type="ARBA" id="ARBA00022679"/>
    </source>
</evidence>
<comment type="catalytic activity">
    <reaction evidence="6 7">
        <text>L-arginyl-[protein] + 2 S-adenosyl-L-methionine = N(omega),N(omega)'-dimethyl-L-arginyl-[protein] + 2 S-adenosyl-L-homocysteine + 2 H(+)</text>
        <dbReference type="Rhea" id="RHEA:48108"/>
        <dbReference type="Rhea" id="RHEA-COMP:10532"/>
        <dbReference type="Rhea" id="RHEA-COMP:11992"/>
        <dbReference type="ChEBI" id="CHEBI:15378"/>
        <dbReference type="ChEBI" id="CHEBI:29965"/>
        <dbReference type="ChEBI" id="CHEBI:57856"/>
        <dbReference type="ChEBI" id="CHEBI:59789"/>
        <dbReference type="ChEBI" id="CHEBI:88221"/>
        <dbReference type="EC" id="2.1.1.320"/>
    </reaction>
</comment>
<dbReference type="AlphaFoldDB" id="A0A8H6X9I1"/>
<dbReference type="EMBL" id="JACAZI010000022">
    <property type="protein sequence ID" value="KAF7336953.1"/>
    <property type="molecule type" value="Genomic_DNA"/>
</dbReference>
<evidence type="ECO:0000256" key="3">
    <source>
        <dbReference type="ARBA" id="ARBA00022603"/>
    </source>
</evidence>
<evidence type="ECO:0000256" key="6">
    <source>
        <dbReference type="ARBA" id="ARBA00048612"/>
    </source>
</evidence>
<keyword evidence="4 7" id="KW-0808">Transferase</keyword>
<feature type="region of interest" description="Disordered" evidence="8">
    <location>
        <begin position="225"/>
        <end position="258"/>
    </location>
</feature>
<evidence type="ECO:0000256" key="1">
    <source>
        <dbReference type="ARBA" id="ARBA00004173"/>
    </source>
</evidence>
<dbReference type="GO" id="GO:0005739">
    <property type="term" value="C:mitochondrion"/>
    <property type="evidence" value="ECO:0007669"/>
    <property type="project" value="UniProtKB-SubCell"/>
</dbReference>
<dbReference type="InterPro" id="IPR003788">
    <property type="entry name" value="NDUFAF7"/>
</dbReference>
<dbReference type="InterPro" id="IPR038375">
    <property type="entry name" value="NDUFAF7_sf"/>
</dbReference>
<evidence type="ECO:0000313" key="9">
    <source>
        <dbReference type="EMBL" id="KAF7336953.1"/>
    </source>
</evidence>
<keyword evidence="10" id="KW-1185">Reference proteome</keyword>
<keyword evidence="3 7" id="KW-0489">Methyltransferase</keyword>
<dbReference type="GO" id="GO:0035243">
    <property type="term" value="F:protein-arginine omega-N symmetric methyltransferase activity"/>
    <property type="evidence" value="ECO:0007669"/>
    <property type="project" value="UniProtKB-EC"/>
</dbReference>
<comment type="subcellular location">
    <subcellularLocation>
        <location evidence="1 7">Mitochondrion</location>
    </subcellularLocation>
</comment>
<dbReference type="GO" id="GO:0032981">
    <property type="term" value="P:mitochondrial respiratory chain complex I assembly"/>
    <property type="evidence" value="ECO:0007669"/>
    <property type="project" value="TreeGrafter"/>
</dbReference>